<dbReference type="Proteomes" id="UP000594749">
    <property type="component" value="Chromosome"/>
</dbReference>
<reference evidence="1 2" key="1">
    <citation type="submission" date="2020-10" db="EMBL/GenBank/DDBJ databases">
        <title>Campylobacter and Helicobacter PacBio genomes.</title>
        <authorList>
            <person name="Lane C."/>
        </authorList>
    </citation>
    <scope>NUCLEOTIDE SEQUENCE [LARGE SCALE GENOMIC DNA]</scope>
    <source>
        <strain evidence="1 2">2016D-0077</strain>
    </source>
</reference>
<name>A0A7M1LKC1_9BACT</name>
<organism evidence="1 2">
    <name type="scientific">Campylobacter corcagiensis</name>
    <dbReference type="NCBI Taxonomy" id="1448857"/>
    <lineage>
        <taxon>Bacteria</taxon>
        <taxon>Pseudomonadati</taxon>
        <taxon>Campylobacterota</taxon>
        <taxon>Epsilonproteobacteria</taxon>
        <taxon>Campylobacterales</taxon>
        <taxon>Campylobacteraceae</taxon>
        <taxon>Campylobacter</taxon>
    </lineage>
</organism>
<sequence length="183" mass="21227">MTSKEYKILGIKAFKSLKFDAAKNYFSLALNDKNKDEIMFLVSLCEVAKHSFDDANMLFDFYTFLVKDAKDMSELWELLESIEIKHLDDSLTSENVITYDELRNIIKKGINFKDAIEGVMASTKLVIKNSDNFLDFILNLLDNGMEESAINYFETFLEIHGSFDDKTQAVARKIQDYENRIKR</sequence>
<keyword evidence="2" id="KW-1185">Reference proteome</keyword>
<evidence type="ECO:0000313" key="1">
    <source>
        <dbReference type="EMBL" id="QOQ87985.1"/>
    </source>
</evidence>
<dbReference type="OrthoDB" id="5363487at2"/>
<gene>
    <name evidence="1" type="ORF">IMC76_04095</name>
</gene>
<evidence type="ECO:0008006" key="3">
    <source>
        <dbReference type="Google" id="ProtNLM"/>
    </source>
</evidence>
<dbReference type="AlphaFoldDB" id="A0A7M1LKC1"/>
<accession>A0A7M1LKC1</accession>
<protein>
    <recommendedName>
        <fullName evidence="3">Histidine kinase</fullName>
    </recommendedName>
</protein>
<dbReference type="RefSeq" id="WP_025802009.1">
    <property type="nucleotide sequence ID" value="NZ_CP053842.1"/>
</dbReference>
<evidence type="ECO:0000313" key="2">
    <source>
        <dbReference type="Proteomes" id="UP000594749"/>
    </source>
</evidence>
<dbReference type="EMBL" id="CP063078">
    <property type="protein sequence ID" value="QOQ87985.1"/>
    <property type="molecule type" value="Genomic_DNA"/>
</dbReference>
<proteinExistence type="predicted"/>